<keyword evidence="1" id="KW-0812">Transmembrane</keyword>
<dbReference type="InterPro" id="IPR036249">
    <property type="entry name" value="Thioredoxin-like_sf"/>
</dbReference>
<evidence type="ECO:0000313" key="3">
    <source>
        <dbReference type="Proteomes" id="UP000630353"/>
    </source>
</evidence>
<evidence type="ECO:0000256" key="1">
    <source>
        <dbReference type="SAM" id="Phobius"/>
    </source>
</evidence>
<feature type="transmembrane region" description="Helical" evidence="1">
    <location>
        <begin position="280"/>
        <end position="313"/>
    </location>
</feature>
<protein>
    <submittedName>
        <fullName evidence="2">Membrane protein</fullName>
    </submittedName>
</protein>
<feature type="transmembrane region" description="Helical" evidence="1">
    <location>
        <begin position="227"/>
        <end position="247"/>
    </location>
</feature>
<keyword evidence="1" id="KW-1133">Transmembrane helix</keyword>
<proteinExistence type="predicted"/>
<gene>
    <name evidence="2" type="ORF">GCM10017083_22690</name>
</gene>
<reference evidence="2" key="2">
    <citation type="submission" date="2020-09" db="EMBL/GenBank/DDBJ databases">
        <authorList>
            <person name="Sun Q."/>
            <person name="Kim S."/>
        </authorList>
    </citation>
    <scope>NUCLEOTIDE SEQUENCE</scope>
    <source>
        <strain evidence="2">KCTC 42651</strain>
    </source>
</reference>
<dbReference type="Proteomes" id="UP000630353">
    <property type="component" value="Unassembled WGS sequence"/>
</dbReference>
<feature type="transmembrane region" description="Helical" evidence="1">
    <location>
        <begin position="199"/>
        <end position="221"/>
    </location>
</feature>
<sequence length="385" mass="41124">MLRLAALTPFRFRIAVVVLLAAAFALLQVADRTAPPAAAPAWERGDRLHVFFHPDCPHCHRAIAFLAGQTDLAYDLHDTATASGHALLLAAARSFGVPDDELGVPMFVRGDRYLIGFESAGATGPALRALATGSLAGSGPPGEAAELRLPLLGTIDPARYSLPLLTVVMGLADGFNPCAMWVLVYLISLIAGLQDRAKIWWLVGTFVVASGAIYFLLMTAWLNAFMVLGYIRPLTQLVGLTAIGFGADHLYRLAVSRGVIVCEVGDFESRQRTMRWARRVVLAPVGLVSLVLMVGLAFTVNAIEFACSAALPAVYAHTLALTGLPPLAHYGYIALYVAFFMLDDLVVFGLAAFAVQKAVDTRYAAFSRGAGGAVLLGLGLWMLLR</sequence>
<keyword evidence="1" id="KW-0472">Membrane</keyword>
<dbReference type="InterPro" id="IPR011767">
    <property type="entry name" value="GLR_AS"/>
</dbReference>
<name>A0A919CPN1_9PROT</name>
<dbReference type="AlphaFoldDB" id="A0A919CPN1"/>
<dbReference type="SUPFAM" id="SSF52833">
    <property type="entry name" value="Thioredoxin-like"/>
    <property type="match status" value="1"/>
</dbReference>
<dbReference type="RefSeq" id="WP_189989438.1">
    <property type="nucleotide sequence ID" value="NZ_BMZS01000004.1"/>
</dbReference>
<accession>A0A919CPN1</accession>
<feature type="transmembrane region" description="Helical" evidence="1">
    <location>
        <begin position="164"/>
        <end position="187"/>
    </location>
</feature>
<feature type="transmembrane region" description="Helical" evidence="1">
    <location>
        <begin position="365"/>
        <end position="384"/>
    </location>
</feature>
<dbReference type="EMBL" id="BMZS01000004">
    <property type="protein sequence ID" value="GHD49851.1"/>
    <property type="molecule type" value="Genomic_DNA"/>
</dbReference>
<dbReference type="PROSITE" id="PS00195">
    <property type="entry name" value="GLUTAREDOXIN_1"/>
    <property type="match status" value="1"/>
</dbReference>
<comment type="caution">
    <text evidence="2">The sequence shown here is derived from an EMBL/GenBank/DDBJ whole genome shotgun (WGS) entry which is preliminary data.</text>
</comment>
<organism evidence="2 3">
    <name type="scientific">Thalassobaculum fulvum</name>
    <dbReference type="NCBI Taxonomy" id="1633335"/>
    <lineage>
        <taxon>Bacteria</taxon>
        <taxon>Pseudomonadati</taxon>
        <taxon>Pseudomonadota</taxon>
        <taxon>Alphaproteobacteria</taxon>
        <taxon>Rhodospirillales</taxon>
        <taxon>Thalassobaculaceae</taxon>
        <taxon>Thalassobaculum</taxon>
    </lineage>
</organism>
<feature type="transmembrane region" description="Helical" evidence="1">
    <location>
        <begin position="333"/>
        <end position="353"/>
    </location>
</feature>
<reference evidence="2" key="1">
    <citation type="journal article" date="2014" name="Int. J. Syst. Evol. Microbiol.">
        <title>Complete genome sequence of Corynebacterium casei LMG S-19264T (=DSM 44701T), isolated from a smear-ripened cheese.</title>
        <authorList>
            <consortium name="US DOE Joint Genome Institute (JGI-PGF)"/>
            <person name="Walter F."/>
            <person name="Albersmeier A."/>
            <person name="Kalinowski J."/>
            <person name="Ruckert C."/>
        </authorList>
    </citation>
    <scope>NUCLEOTIDE SEQUENCE</scope>
    <source>
        <strain evidence="2">KCTC 42651</strain>
    </source>
</reference>
<evidence type="ECO:0000313" key="2">
    <source>
        <dbReference type="EMBL" id="GHD49851.1"/>
    </source>
</evidence>
<keyword evidence="3" id="KW-1185">Reference proteome</keyword>